<protein>
    <submittedName>
        <fullName evidence="1">Uncharacterized protein</fullName>
    </submittedName>
</protein>
<evidence type="ECO:0000313" key="2">
    <source>
        <dbReference type="Proteomes" id="UP000825701"/>
    </source>
</evidence>
<name>A0A9E6RCV1_9HYPH</name>
<reference evidence="1" key="1">
    <citation type="submission" date="2021-08" db="EMBL/GenBank/DDBJ databases">
        <authorList>
            <person name="Zhang H."/>
            <person name="Xu M."/>
            <person name="Yu Z."/>
            <person name="Yang L."/>
            <person name="Cai Y."/>
        </authorList>
    </citation>
    <scope>NUCLEOTIDE SEQUENCE</scope>
    <source>
        <strain evidence="1">CHL1</strain>
    </source>
</reference>
<organism evidence="1 2">
    <name type="scientific">Chenggangzhangella methanolivorans</name>
    <dbReference type="NCBI Taxonomy" id="1437009"/>
    <lineage>
        <taxon>Bacteria</taxon>
        <taxon>Pseudomonadati</taxon>
        <taxon>Pseudomonadota</taxon>
        <taxon>Alphaproteobacteria</taxon>
        <taxon>Hyphomicrobiales</taxon>
        <taxon>Methylopilaceae</taxon>
        <taxon>Chenggangzhangella</taxon>
    </lineage>
</organism>
<keyword evidence="2" id="KW-1185">Reference proteome</keyword>
<sequence length="54" mass="5899">MSELPAEVGFSPFISIDPDDEPPFISLFIEPDESFIFIPSVCEPLVALFSVPVA</sequence>
<dbReference type="AlphaFoldDB" id="A0A9E6RCV1"/>
<dbReference type="Proteomes" id="UP000825701">
    <property type="component" value="Chromosome"/>
</dbReference>
<dbReference type="RefSeq" id="WP_261405365.1">
    <property type="nucleotide sequence ID" value="NZ_CP081869.1"/>
</dbReference>
<evidence type="ECO:0000313" key="1">
    <source>
        <dbReference type="EMBL" id="QZO01990.1"/>
    </source>
</evidence>
<gene>
    <name evidence="1" type="ORF">K6K41_12225</name>
</gene>
<proteinExistence type="predicted"/>
<accession>A0A9E6RCV1</accession>
<dbReference type="EMBL" id="CP081869">
    <property type="protein sequence ID" value="QZO01990.1"/>
    <property type="molecule type" value="Genomic_DNA"/>
</dbReference>
<dbReference type="KEGG" id="cmet:K6K41_12225"/>